<proteinExistence type="predicted"/>
<protein>
    <submittedName>
        <fullName evidence="1">Uncharacterized protein</fullName>
    </submittedName>
</protein>
<evidence type="ECO:0000313" key="1">
    <source>
        <dbReference type="EMBL" id="KAJ7036611.1"/>
    </source>
</evidence>
<dbReference type="EMBL" id="JARJCM010000042">
    <property type="protein sequence ID" value="KAJ7036611.1"/>
    <property type="molecule type" value="Genomic_DNA"/>
</dbReference>
<sequence>MAESPLYLVLPLLNLKRISLLENASSHWSEDGGQILKWSELPPQLESALTPAFSSRGLRHVHLRGIVIDSCFQLLSLFSEAAALEELILSRVLVMEGDTPISWPESRPWRPQLRSLLVSEFGDDLLCQYLANPKFDLTHVNLLTIGSHSNGSNEVVGNLIQAKFPGLEHLRLSMDAPYQLPDSFGANLRSIDLCTQHILVSMADFFKRCEHRMRLEYITFEGEVEAGAGYQPHPLISLVNANIDSAVPKLLFLKMVQIRVYDYLNAPASEWLDRLRSSLPSLVRRNLLTVTGIPTTVGEPFDDWE</sequence>
<name>A0AAD6T0P3_9AGAR</name>
<dbReference type="AlphaFoldDB" id="A0AAD6T0P3"/>
<dbReference type="Proteomes" id="UP001218188">
    <property type="component" value="Unassembled WGS sequence"/>
</dbReference>
<reference evidence="1" key="1">
    <citation type="submission" date="2023-03" db="EMBL/GenBank/DDBJ databases">
        <title>Massive genome expansion in bonnet fungi (Mycena s.s.) driven by repeated elements and novel gene families across ecological guilds.</title>
        <authorList>
            <consortium name="Lawrence Berkeley National Laboratory"/>
            <person name="Harder C.B."/>
            <person name="Miyauchi S."/>
            <person name="Viragh M."/>
            <person name="Kuo A."/>
            <person name="Thoen E."/>
            <person name="Andreopoulos B."/>
            <person name="Lu D."/>
            <person name="Skrede I."/>
            <person name="Drula E."/>
            <person name="Henrissat B."/>
            <person name="Morin E."/>
            <person name="Kohler A."/>
            <person name="Barry K."/>
            <person name="LaButti K."/>
            <person name="Morin E."/>
            <person name="Salamov A."/>
            <person name="Lipzen A."/>
            <person name="Mereny Z."/>
            <person name="Hegedus B."/>
            <person name="Baldrian P."/>
            <person name="Stursova M."/>
            <person name="Weitz H."/>
            <person name="Taylor A."/>
            <person name="Grigoriev I.V."/>
            <person name="Nagy L.G."/>
            <person name="Martin F."/>
            <person name="Kauserud H."/>
        </authorList>
    </citation>
    <scope>NUCLEOTIDE SEQUENCE</scope>
    <source>
        <strain evidence="1">CBHHK200</strain>
    </source>
</reference>
<dbReference type="SUPFAM" id="SSF52047">
    <property type="entry name" value="RNI-like"/>
    <property type="match status" value="1"/>
</dbReference>
<organism evidence="1 2">
    <name type="scientific">Mycena alexandri</name>
    <dbReference type="NCBI Taxonomy" id="1745969"/>
    <lineage>
        <taxon>Eukaryota</taxon>
        <taxon>Fungi</taxon>
        <taxon>Dikarya</taxon>
        <taxon>Basidiomycota</taxon>
        <taxon>Agaricomycotina</taxon>
        <taxon>Agaricomycetes</taxon>
        <taxon>Agaricomycetidae</taxon>
        <taxon>Agaricales</taxon>
        <taxon>Marasmiineae</taxon>
        <taxon>Mycenaceae</taxon>
        <taxon>Mycena</taxon>
    </lineage>
</organism>
<gene>
    <name evidence="1" type="ORF">C8F04DRAFT_1257840</name>
</gene>
<comment type="caution">
    <text evidence="1">The sequence shown here is derived from an EMBL/GenBank/DDBJ whole genome shotgun (WGS) entry which is preliminary data.</text>
</comment>
<evidence type="ECO:0000313" key="2">
    <source>
        <dbReference type="Proteomes" id="UP001218188"/>
    </source>
</evidence>
<keyword evidence="2" id="KW-1185">Reference proteome</keyword>
<accession>A0AAD6T0P3</accession>